<dbReference type="Proteomes" id="UP000016922">
    <property type="component" value="Unassembled WGS sequence"/>
</dbReference>
<dbReference type="RefSeq" id="XP_008082498.1">
    <property type="nucleotide sequence ID" value="XM_008084307.1"/>
</dbReference>
<feature type="transmembrane region" description="Helical" evidence="2">
    <location>
        <begin position="115"/>
        <end position="136"/>
    </location>
</feature>
<keyword evidence="4" id="KW-1185">Reference proteome</keyword>
<dbReference type="AlphaFoldDB" id="S3CXL8"/>
<dbReference type="KEGG" id="glz:GLAREA_04054"/>
<dbReference type="GeneID" id="19463109"/>
<gene>
    <name evidence="3" type="ORF">GLAREA_04054</name>
</gene>
<accession>S3CXL8</accession>
<sequence length="561" mass="62789">MAVRPPYLYDAIKTEGPRSPYKEFDPKAVTRASQTPRAPRRKQEGPLVSFNQHPDSYLILPLQNTSGKYMNPKVKVWVKWTRIIQLVLRCLQVLCAGGLLAFMIIIRGLDDTTTWILRIVPGVALLHAVYGIYHLSRKASGRTPASSAGYMLFASFFDVAILPFYGYSSWLGWDHQMPERLDSWFVVVNDPSKLTAEFARIVFLLATIGGGLHLISLIIGLYLAVTFRKITNLPPDMNPLEDNLTSRHKRNKSSISTMTTESTAEKRLSTPLESKRSSGAVYEDLSRPPTIPFFHTRTNSNDSLPSYKSDPQDSRIDLPSRQYQLRNSNGSSIILDNPINRRSYAQSTSPKRKSYQEVPLSDAASHRSSRQNENASQGWYASDSLNKNRNRSRSPQKGTYEPVTQAYDTEDTEDIGHRGRHTRQDSASSSRHPHASPLKSNPQTPRKHRFNTNSEPPLSNISKMSSNQDVDIADMSSQRSPSPEPELRDNFKARFYGDLKPATPPILVGAGGTNRQVSSGNDFLNQKGRFKKRDASGKIAEEGFAGSQGGWGTRFRKVSGI</sequence>
<evidence type="ECO:0000256" key="2">
    <source>
        <dbReference type="SAM" id="Phobius"/>
    </source>
</evidence>
<feature type="transmembrane region" description="Helical" evidence="2">
    <location>
        <begin position="86"/>
        <end position="109"/>
    </location>
</feature>
<feature type="region of interest" description="Disordered" evidence="1">
    <location>
        <begin position="14"/>
        <end position="46"/>
    </location>
</feature>
<evidence type="ECO:0000313" key="4">
    <source>
        <dbReference type="Proteomes" id="UP000016922"/>
    </source>
</evidence>
<feature type="compositionally biased region" description="Polar residues" evidence="1">
    <location>
        <begin position="451"/>
        <end position="464"/>
    </location>
</feature>
<reference evidence="3 4" key="1">
    <citation type="journal article" date="2013" name="BMC Genomics">
        <title>Genomics-driven discovery of the pneumocandin biosynthetic gene cluster in the fungus Glarea lozoyensis.</title>
        <authorList>
            <person name="Chen L."/>
            <person name="Yue Q."/>
            <person name="Zhang X."/>
            <person name="Xiang M."/>
            <person name="Wang C."/>
            <person name="Li S."/>
            <person name="Che Y."/>
            <person name="Ortiz-Lopez F.J."/>
            <person name="Bills G.F."/>
            <person name="Liu X."/>
            <person name="An Z."/>
        </authorList>
    </citation>
    <scope>NUCLEOTIDE SEQUENCE [LARGE SCALE GENOMIC DNA]</scope>
    <source>
        <strain evidence="4">ATCC 20868 / MF5171</strain>
    </source>
</reference>
<feature type="compositionally biased region" description="Polar residues" evidence="1">
    <location>
        <begin position="296"/>
        <end position="306"/>
    </location>
</feature>
<name>S3CXL8_GLAL2</name>
<feature type="compositionally biased region" description="Polar residues" evidence="1">
    <location>
        <begin position="253"/>
        <end position="262"/>
    </location>
</feature>
<keyword evidence="2" id="KW-0472">Membrane</keyword>
<feature type="compositionally biased region" description="Polar residues" evidence="1">
    <location>
        <begin position="513"/>
        <end position="524"/>
    </location>
</feature>
<feature type="transmembrane region" description="Helical" evidence="2">
    <location>
        <begin position="201"/>
        <end position="225"/>
    </location>
</feature>
<feature type="compositionally biased region" description="Basic and acidic residues" evidence="1">
    <location>
        <begin position="14"/>
        <end position="28"/>
    </location>
</feature>
<feature type="region of interest" description="Disordered" evidence="1">
    <location>
        <begin position="509"/>
        <end position="537"/>
    </location>
</feature>
<keyword evidence="2" id="KW-0812">Transmembrane</keyword>
<feature type="compositionally biased region" description="Polar residues" evidence="1">
    <location>
        <begin position="371"/>
        <end position="387"/>
    </location>
</feature>
<dbReference type="OMA" id="WLGFMFR"/>
<dbReference type="STRING" id="1116229.S3CXL8"/>
<organism evidence="3 4">
    <name type="scientific">Glarea lozoyensis (strain ATCC 20868 / MF5171)</name>
    <dbReference type="NCBI Taxonomy" id="1116229"/>
    <lineage>
        <taxon>Eukaryota</taxon>
        <taxon>Fungi</taxon>
        <taxon>Dikarya</taxon>
        <taxon>Ascomycota</taxon>
        <taxon>Pezizomycotina</taxon>
        <taxon>Leotiomycetes</taxon>
        <taxon>Helotiales</taxon>
        <taxon>Helotiaceae</taxon>
        <taxon>Glarea</taxon>
    </lineage>
</organism>
<dbReference type="eggNOG" id="ENOG502S9P8">
    <property type="taxonomic scope" value="Eukaryota"/>
</dbReference>
<dbReference type="HOGENOM" id="CLU_018980_1_0_1"/>
<proteinExistence type="predicted"/>
<evidence type="ECO:0000256" key="1">
    <source>
        <dbReference type="SAM" id="MobiDB-lite"/>
    </source>
</evidence>
<feature type="compositionally biased region" description="Basic and acidic residues" evidence="1">
    <location>
        <begin position="263"/>
        <end position="276"/>
    </location>
</feature>
<keyword evidence="2" id="KW-1133">Transmembrane helix</keyword>
<evidence type="ECO:0000313" key="3">
    <source>
        <dbReference type="EMBL" id="EPE31087.1"/>
    </source>
</evidence>
<dbReference type="OrthoDB" id="5404940at2759"/>
<dbReference type="EMBL" id="KE145363">
    <property type="protein sequence ID" value="EPE31087.1"/>
    <property type="molecule type" value="Genomic_DNA"/>
</dbReference>
<feature type="transmembrane region" description="Helical" evidence="2">
    <location>
        <begin position="148"/>
        <end position="167"/>
    </location>
</feature>
<protein>
    <submittedName>
        <fullName evidence="3">Uncharacterized protein</fullName>
    </submittedName>
</protein>
<feature type="region of interest" description="Disordered" evidence="1">
    <location>
        <begin position="238"/>
        <end position="464"/>
    </location>
</feature>
<feature type="compositionally biased region" description="Polar residues" evidence="1">
    <location>
        <begin position="321"/>
        <end position="334"/>
    </location>
</feature>